<dbReference type="PANTHER" id="PTHR42760:SF133">
    <property type="entry name" value="3-OXOACYL-[ACYL-CARRIER-PROTEIN] REDUCTASE"/>
    <property type="match status" value="1"/>
</dbReference>
<dbReference type="Gene3D" id="3.40.50.720">
    <property type="entry name" value="NAD(P)-binding Rossmann-like Domain"/>
    <property type="match status" value="1"/>
</dbReference>
<dbReference type="PANTHER" id="PTHR42760">
    <property type="entry name" value="SHORT-CHAIN DEHYDROGENASES/REDUCTASES FAMILY MEMBER"/>
    <property type="match status" value="1"/>
</dbReference>
<protein>
    <submittedName>
        <fullName evidence="4">SDR family NAD(P)-dependent oxidoreductase</fullName>
    </submittedName>
</protein>
<organism evidence="4 5">
    <name type="scientific">Kribbella hippodromi</name>
    <dbReference type="NCBI Taxonomy" id="434347"/>
    <lineage>
        <taxon>Bacteria</taxon>
        <taxon>Bacillati</taxon>
        <taxon>Actinomycetota</taxon>
        <taxon>Actinomycetes</taxon>
        <taxon>Propionibacteriales</taxon>
        <taxon>Kribbellaceae</taxon>
        <taxon>Kribbella</taxon>
    </lineage>
</organism>
<evidence type="ECO:0000256" key="2">
    <source>
        <dbReference type="ARBA" id="ARBA00023002"/>
    </source>
</evidence>
<proteinExistence type="inferred from homology"/>
<dbReference type="Proteomes" id="UP001501705">
    <property type="component" value="Unassembled WGS sequence"/>
</dbReference>
<keyword evidence="5" id="KW-1185">Reference proteome</keyword>
<dbReference type="SUPFAM" id="SSF51735">
    <property type="entry name" value="NAD(P)-binding Rossmann-fold domains"/>
    <property type="match status" value="1"/>
</dbReference>
<dbReference type="PRINTS" id="PR00081">
    <property type="entry name" value="GDHRDH"/>
</dbReference>
<dbReference type="PROSITE" id="PS00061">
    <property type="entry name" value="ADH_SHORT"/>
    <property type="match status" value="1"/>
</dbReference>
<dbReference type="InterPro" id="IPR036291">
    <property type="entry name" value="NAD(P)-bd_dom_sf"/>
</dbReference>
<evidence type="ECO:0000259" key="3">
    <source>
        <dbReference type="SMART" id="SM00822"/>
    </source>
</evidence>
<evidence type="ECO:0000313" key="5">
    <source>
        <dbReference type="Proteomes" id="UP001501705"/>
    </source>
</evidence>
<evidence type="ECO:0000256" key="1">
    <source>
        <dbReference type="ARBA" id="ARBA00006484"/>
    </source>
</evidence>
<sequence length="257" mass="26810">MTDMEASELMAFDDQVVAVTGAAQGIGRAVAEQFAAQGAKVAVVDVRKDLALEVVAGITDAGGTAIAVDCDVSSRAEVNSAAAEIVAAFGPIEVLISNAGITRPAMLRTMDDTQWREVLAVHLDASFYWLQAVVENMVEMGRGRIIFSSSSTAQNGSIGQVNYAAAKAGILGLMRSAARELGRYGVLVNAVAPSAATEMTEKVRTDPRFSGGIAKSPLRRWADPAEIAPAYLFLAGPGASFMTGQVLSVDGGNMLVR</sequence>
<evidence type="ECO:0000313" key="4">
    <source>
        <dbReference type="EMBL" id="GAA1593894.1"/>
    </source>
</evidence>
<dbReference type="InterPro" id="IPR002347">
    <property type="entry name" value="SDR_fam"/>
</dbReference>
<dbReference type="InterPro" id="IPR020904">
    <property type="entry name" value="Sc_DH/Rdtase_CS"/>
</dbReference>
<comment type="similarity">
    <text evidence="1">Belongs to the short-chain dehydrogenases/reductases (SDR) family.</text>
</comment>
<dbReference type="SMART" id="SM00822">
    <property type="entry name" value="PKS_KR"/>
    <property type="match status" value="1"/>
</dbReference>
<dbReference type="PRINTS" id="PR00080">
    <property type="entry name" value="SDRFAMILY"/>
</dbReference>
<accession>A0ABP4PX06</accession>
<keyword evidence="2" id="KW-0560">Oxidoreductase</keyword>
<name>A0ABP4PX06_9ACTN</name>
<comment type="caution">
    <text evidence="4">The sequence shown here is derived from an EMBL/GenBank/DDBJ whole genome shotgun (WGS) entry which is preliminary data.</text>
</comment>
<dbReference type="InterPro" id="IPR057326">
    <property type="entry name" value="KR_dom"/>
</dbReference>
<dbReference type="Pfam" id="PF13561">
    <property type="entry name" value="adh_short_C2"/>
    <property type="match status" value="1"/>
</dbReference>
<dbReference type="EMBL" id="BAAAPH010000022">
    <property type="protein sequence ID" value="GAA1593894.1"/>
    <property type="molecule type" value="Genomic_DNA"/>
</dbReference>
<feature type="domain" description="Ketoreductase" evidence="3">
    <location>
        <begin position="15"/>
        <end position="196"/>
    </location>
</feature>
<gene>
    <name evidence="4" type="ORF">GCM10009804_57990</name>
</gene>
<reference evidence="5" key="1">
    <citation type="journal article" date="2019" name="Int. J. Syst. Evol. Microbiol.">
        <title>The Global Catalogue of Microorganisms (GCM) 10K type strain sequencing project: providing services to taxonomists for standard genome sequencing and annotation.</title>
        <authorList>
            <consortium name="The Broad Institute Genomics Platform"/>
            <consortium name="The Broad Institute Genome Sequencing Center for Infectious Disease"/>
            <person name="Wu L."/>
            <person name="Ma J."/>
        </authorList>
    </citation>
    <scope>NUCLEOTIDE SEQUENCE [LARGE SCALE GENOMIC DNA]</scope>
    <source>
        <strain evidence="5">JCM 15572</strain>
    </source>
</reference>